<feature type="transmembrane region" description="Helical" evidence="3">
    <location>
        <begin position="354"/>
        <end position="373"/>
    </location>
</feature>
<evidence type="ECO:0000256" key="3">
    <source>
        <dbReference type="SAM" id="Phobius"/>
    </source>
</evidence>
<dbReference type="eggNOG" id="COG3764">
    <property type="taxonomic scope" value="Bacteria"/>
</dbReference>
<reference evidence="4 5" key="1">
    <citation type="submission" date="2014-03" db="EMBL/GenBank/DDBJ databases">
        <title>Genomics of Bifidobacteria.</title>
        <authorList>
            <person name="Ventura M."/>
            <person name="Milani C."/>
            <person name="Lugli G.A."/>
        </authorList>
    </citation>
    <scope>NUCLEOTIDE SEQUENCE [LARGE SCALE GENOMIC DNA]</scope>
    <source>
        <strain evidence="4 5">LMG 21811</strain>
    </source>
</reference>
<protein>
    <submittedName>
        <fullName evidence="4">Sortase</fullName>
    </submittedName>
</protein>
<dbReference type="NCBIfam" id="NF033745">
    <property type="entry name" value="class_C_sortase"/>
    <property type="match status" value="1"/>
</dbReference>
<keyword evidence="3" id="KW-1133">Transmembrane helix</keyword>
<proteinExistence type="predicted"/>
<dbReference type="NCBIfam" id="TIGR01076">
    <property type="entry name" value="sortase_fam"/>
    <property type="match status" value="1"/>
</dbReference>
<name>A0A087CRX7_BIFRU</name>
<dbReference type="GO" id="GO:0016787">
    <property type="term" value="F:hydrolase activity"/>
    <property type="evidence" value="ECO:0007669"/>
    <property type="project" value="UniProtKB-KW"/>
</dbReference>
<feature type="transmembrane region" description="Helical" evidence="3">
    <location>
        <begin position="92"/>
        <end position="115"/>
    </location>
</feature>
<dbReference type="EMBL" id="JGZL01000015">
    <property type="protein sequence ID" value="KFI86027.1"/>
    <property type="molecule type" value="Genomic_DNA"/>
</dbReference>
<organism evidence="4 5">
    <name type="scientific">Bifidobacterium ruminantium</name>
    <dbReference type="NCBI Taxonomy" id="78346"/>
    <lineage>
        <taxon>Bacteria</taxon>
        <taxon>Bacillati</taxon>
        <taxon>Actinomycetota</taxon>
        <taxon>Actinomycetes</taxon>
        <taxon>Bifidobacteriales</taxon>
        <taxon>Bifidobacteriaceae</taxon>
        <taxon>Bifidobacterium</taxon>
    </lineage>
</organism>
<evidence type="ECO:0000313" key="4">
    <source>
        <dbReference type="EMBL" id="KFI86027.1"/>
    </source>
</evidence>
<feature type="active site" description="Acyl-thioester intermediate" evidence="2">
    <location>
        <position position="315"/>
    </location>
</feature>
<sequence>MSWLACRSMRGPVRRLVHQTESYTHSTYRMAVRVHADDDGLGSDDGCRDMAEGRASGCMDDRMPMFCTPSFREAIDIAGAVRSHRLRRIRFTIVRCVSMLLIVGAVAVASLPFAMQARSARRLAETSDSAARAVAGWPYPMAENELERAHEYNRRLAVEGQPVLGEAADPFSAATDGGVGGSVVSVADVDTEYQGLLDSGAGIMGTVLVPGIGVELPIRHGTSEPVLAVGAGHLYGTSLPVGGEGTHAVVTGHRGLAASMMFTRLDELDKGDFMYVKVMGETLGYEVDRISVIEPDDVSKLKIVPGEDRLTLMTCTPYGVNTHRLLVSGHRVALPTPAPDPADVHDPRADGLNALAVVVGCVAGGMTLCCLIVRSIRPRRIVMRHAFARPAGM</sequence>
<keyword evidence="5" id="KW-1185">Reference proteome</keyword>
<evidence type="ECO:0000313" key="5">
    <source>
        <dbReference type="Proteomes" id="UP000029078"/>
    </source>
</evidence>
<evidence type="ECO:0000256" key="1">
    <source>
        <dbReference type="ARBA" id="ARBA00022801"/>
    </source>
</evidence>
<accession>A0A087CRX7</accession>
<dbReference type="Gene3D" id="2.40.260.10">
    <property type="entry name" value="Sortase"/>
    <property type="match status" value="1"/>
</dbReference>
<keyword evidence="1" id="KW-0378">Hydrolase</keyword>
<comment type="caution">
    <text evidence="4">The sequence shown here is derived from an EMBL/GenBank/DDBJ whole genome shotgun (WGS) entry which is preliminary data.</text>
</comment>
<dbReference type="InterPro" id="IPR042002">
    <property type="entry name" value="Sortase_C"/>
</dbReference>
<gene>
    <name evidence="4" type="ORF">BRUM_1466</name>
</gene>
<dbReference type="Proteomes" id="UP000029078">
    <property type="component" value="Unassembled WGS sequence"/>
</dbReference>
<dbReference type="Pfam" id="PF04203">
    <property type="entry name" value="Sortase"/>
    <property type="match status" value="1"/>
</dbReference>
<dbReference type="InterPro" id="IPR023365">
    <property type="entry name" value="Sortase_dom-sf"/>
</dbReference>
<dbReference type="InterPro" id="IPR005754">
    <property type="entry name" value="Sortase"/>
</dbReference>
<evidence type="ECO:0000256" key="2">
    <source>
        <dbReference type="PIRSR" id="PIRSR605754-1"/>
    </source>
</evidence>
<keyword evidence="3" id="KW-0472">Membrane</keyword>
<dbReference type="SUPFAM" id="SSF63817">
    <property type="entry name" value="Sortase"/>
    <property type="match status" value="1"/>
</dbReference>
<dbReference type="STRING" id="78346.BRUM_1466"/>
<feature type="active site" description="Proton donor/acceptor" evidence="2">
    <location>
        <position position="253"/>
    </location>
</feature>
<dbReference type="AlphaFoldDB" id="A0A087CRX7"/>
<keyword evidence="3" id="KW-0812">Transmembrane</keyword>
<dbReference type="CDD" id="cd05827">
    <property type="entry name" value="Sortase_C"/>
    <property type="match status" value="1"/>
</dbReference>